<feature type="region of interest" description="Disordered" evidence="1">
    <location>
        <begin position="278"/>
        <end position="348"/>
    </location>
</feature>
<dbReference type="VEuPathDB" id="FungiDB:CC1G_08154"/>
<organism evidence="4 5">
    <name type="scientific">Coprinopsis cinerea (strain Okayama-7 / 130 / ATCC MYA-4618 / FGSC 9003)</name>
    <name type="common">Inky cap fungus</name>
    <name type="synonym">Hormographiella aspergillata</name>
    <dbReference type="NCBI Taxonomy" id="240176"/>
    <lineage>
        <taxon>Eukaryota</taxon>
        <taxon>Fungi</taxon>
        <taxon>Dikarya</taxon>
        <taxon>Basidiomycota</taxon>
        <taxon>Agaricomycotina</taxon>
        <taxon>Agaricomycetes</taxon>
        <taxon>Agaricomycetidae</taxon>
        <taxon>Agaricales</taxon>
        <taxon>Agaricineae</taxon>
        <taxon>Psathyrellaceae</taxon>
        <taxon>Coprinopsis</taxon>
    </lineage>
</organism>
<dbReference type="InParanoid" id="A8NZ45"/>
<feature type="transmembrane region" description="Helical" evidence="2">
    <location>
        <begin position="205"/>
        <end position="226"/>
    </location>
</feature>
<evidence type="ECO:0000256" key="1">
    <source>
        <dbReference type="SAM" id="MobiDB-lite"/>
    </source>
</evidence>
<sequence length="643" mass="73663">MLLLLLLQTVLGEKALAGPLHGRQVEDFEDSSPLPTIKDEKHRIPTWATRTSSVNLSQTLWGCLFTLVCVAWITVRPNVPSPHDSHWKKLWRRIRLALWALVMPEMVLLWAGRQWFGEEALSIQGAHFIQMGGFALVHRRRNGQSWFFTVTAPLLNQIYLFDALPEVMDDHHPLRHFDIPRIAAAIRAHLSSTRSYHSPFTAEPLVFGVAALQVLWLVVTLWATIITRGLSELLLVEIITFAYLIMFASMWFFWWDKPVGVNDPVKIFAPRQTEDRRGIVPKEAKEYEEERHPSPSSSSKGKEPIRGDLDSTNAVISTRENDHDQEGGSSSTPAMPESPAYPSSRRPVEEQFPPYLLDEDNTALHKPHRSTREDDRVSIESCDLSYGWFWSKSINSPLLRRFNAPRLFRSIRRMAGNDHWESYMISTRMDYWAFSRERWGPALVLGRDRVRIPKEGVDNRERSKVPTYYAYTEEQAWNWGDQMKAMWVVGGLCFVFGAVHLVGWNFNLVPERLSEVVSLEGVPESTTNLINSLAHHGPIWRVIWRVSSFLVMFLPLTAAFVSSGELFNEAYCFLEMSVYPVTLLYVPAKIALFVLAVLQLDARFRYVMEVVPLVNGQCGELGAIFEGVNVLDAWWARFLPHFS</sequence>
<dbReference type="GeneID" id="6014160"/>
<dbReference type="PANTHER" id="PTHR35043">
    <property type="entry name" value="TRANSCRIPTION FACTOR DOMAIN-CONTAINING PROTEIN"/>
    <property type="match status" value="1"/>
</dbReference>
<dbReference type="HOGENOM" id="CLU_425783_0_0_1"/>
<dbReference type="KEGG" id="cci:CC1G_08154"/>
<evidence type="ECO:0000256" key="2">
    <source>
        <dbReference type="SAM" id="Phobius"/>
    </source>
</evidence>
<feature type="compositionally biased region" description="Basic and acidic residues" evidence="1">
    <location>
        <begin position="278"/>
        <end position="293"/>
    </location>
</feature>
<keyword evidence="2" id="KW-0472">Membrane</keyword>
<keyword evidence="5" id="KW-1185">Reference proteome</keyword>
<dbReference type="AlphaFoldDB" id="A8NZ45"/>
<feature type="transmembrane region" description="Helical" evidence="2">
    <location>
        <begin position="581"/>
        <end position="598"/>
    </location>
</feature>
<feature type="signal peptide" evidence="3">
    <location>
        <begin position="1"/>
        <end position="17"/>
    </location>
</feature>
<keyword evidence="2" id="KW-0812">Transmembrane</keyword>
<keyword evidence="2" id="KW-1133">Transmembrane helix</keyword>
<dbReference type="PANTHER" id="PTHR35043:SF7">
    <property type="entry name" value="TRANSCRIPTION FACTOR DOMAIN-CONTAINING PROTEIN"/>
    <property type="match status" value="1"/>
</dbReference>
<gene>
    <name evidence="4" type="ORF">CC1G_08154</name>
</gene>
<dbReference type="OrthoDB" id="3052230at2759"/>
<feature type="transmembrane region" description="Helical" evidence="2">
    <location>
        <begin position="485"/>
        <end position="504"/>
    </location>
</feature>
<dbReference type="Proteomes" id="UP000001861">
    <property type="component" value="Unassembled WGS sequence"/>
</dbReference>
<feature type="transmembrane region" description="Helical" evidence="2">
    <location>
        <begin position="542"/>
        <end position="561"/>
    </location>
</feature>
<dbReference type="EMBL" id="AACS02000005">
    <property type="protein sequence ID" value="EAU84224.2"/>
    <property type="molecule type" value="Genomic_DNA"/>
</dbReference>
<feature type="compositionally biased region" description="Basic and acidic residues" evidence="1">
    <location>
        <begin position="300"/>
        <end position="309"/>
    </location>
</feature>
<dbReference type="RefSeq" id="XP_001837600.2">
    <property type="nucleotide sequence ID" value="XM_001837548.2"/>
</dbReference>
<comment type="caution">
    <text evidence="4">The sequence shown here is derived from an EMBL/GenBank/DDBJ whole genome shotgun (WGS) entry which is preliminary data.</text>
</comment>
<keyword evidence="3" id="KW-0732">Signal</keyword>
<accession>A8NZ45</accession>
<feature type="transmembrane region" description="Helical" evidence="2">
    <location>
        <begin position="233"/>
        <end position="255"/>
    </location>
</feature>
<evidence type="ECO:0000256" key="3">
    <source>
        <dbReference type="SAM" id="SignalP"/>
    </source>
</evidence>
<proteinExistence type="predicted"/>
<protein>
    <submittedName>
        <fullName evidence="4">Uncharacterized protein</fullName>
    </submittedName>
</protein>
<evidence type="ECO:0000313" key="4">
    <source>
        <dbReference type="EMBL" id="EAU84224.2"/>
    </source>
</evidence>
<name>A8NZ45_COPC7</name>
<feature type="chain" id="PRO_5002727485" evidence="3">
    <location>
        <begin position="18"/>
        <end position="643"/>
    </location>
</feature>
<reference evidence="4 5" key="1">
    <citation type="journal article" date="2010" name="Proc. Natl. Acad. Sci. U.S.A.">
        <title>Insights into evolution of multicellular fungi from the assembled chromosomes of the mushroom Coprinopsis cinerea (Coprinus cinereus).</title>
        <authorList>
            <person name="Stajich J.E."/>
            <person name="Wilke S.K."/>
            <person name="Ahren D."/>
            <person name="Au C.H."/>
            <person name="Birren B.W."/>
            <person name="Borodovsky M."/>
            <person name="Burns C."/>
            <person name="Canback B."/>
            <person name="Casselton L.A."/>
            <person name="Cheng C.K."/>
            <person name="Deng J."/>
            <person name="Dietrich F.S."/>
            <person name="Fargo D.C."/>
            <person name="Farman M.L."/>
            <person name="Gathman A.C."/>
            <person name="Goldberg J."/>
            <person name="Guigo R."/>
            <person name="Hoegger P.J."/>
            <person name="Hooker J.B."/>
            <person name="Huggins A."/>
            <person name="James T.Y."/>
            <person name="Kamada T."/>
            <person name="Kilaru S."/>
            <person name="Kodira C."/>
            <person name="Kues U."/>
            <person name="Kupfer D."/>
            <person name="Kwan H.S."/>
            <person name="Lomsadze A."/>
            <person name="Li W."/>
            <person name="Lilly W.W."/>
            <person name="Ma L.J."/>
            <person name="Mackey A.J."/>
            <person name="Manning G."/>
            <person name="Martin F."/>
            <person name="Muraguchi H."/>
            <person name="Natvig D.O."/>
            <person name="Palmerini H."/>
            <person name="Ramesh M.A."/>
            <person name="Rehmeyer C.J."/>
            <person name="Roe B.A."/>
            <person name="Shenoy N."/>
            <person name="Stanke M."/>
            <person name="Ter-Hovhannisyan V."/>
            <person name="Tunlid A."/>
            <person name="Velagapudi R."/>
            <person name="Vision T.J."/>
            <person name="Zeng Q."/>
            <person name="Zolan M.E."/>
            <person name="Pukkila P.J."/>
        </authorList>
    </citation>
    <scope>NUCLEOTIDE SEQUENCE [LARGE SCALE GENOMIC DNA]</scope>
    <source>
        <strain evidence="5">Okayama-7 / 130 / ATCC MYA-4618 / FGSC 9003</strain>
    </source>
</reference>
<evidence type="ECO:0000313" key="5">
    <source>
        <dbReference type="Proteomes" id="UP000001861"/>
    </source>
</evidence>